<dbReference type="PROSITE" id="PS50949">
    <property type="entry name" value="HTH_GNTR"/>
    <property type="match status" value="1"/>
</dbReference>
<evidence type="ECO:0000259" key="4">
    <source>
        <dbReference type="PROSITE" id="PS50949"/>
    </source>
</evidence>
<sequence length="241" mass="28236">MVDKESPLPMYYQIEEDIKKRIDEGLFEAGKPIPSERELSEQYEVSRMTVRQAISNMVRNRLLYREKGRGTFVAEKKFEQPLEGVTSFSEDMKRRGLSPHNELLLFEKRKPDETTGELLGLEAEDVYYLKRIRYADGEPMAVEETFIPVRLFPELTEKIFEEMSFYEYIETKTDVSIHRARQTIEAGIAEKEEAEPLAIEEGAAILQIERIGYLTTGVPFERNISTYRSDRYKFISDMYRN</sequence>
<proteinExistence type="predicted"/>
<evidence type="ECO:0000256" key="1">
    <source>
        <dbReference type="ARBA" id="ARBA00023015"/>
    </source>
</evidence>
<dbReference type="SMART" id="SM00345">
    <property type="entry name" value="HTH_GNTR"/>
    <property type="match status" value="1"/>
</dbReference>
<dbReference type="SUPFAM" id="SSF64288">
    <property type="entry name" value="Chorismate lyase-like"/>
    <property type="match status" value="1"/>
</dbReference>
<dbReference type="Pfam" id="PF00392">
    <property type="entry name" value="GntR"/>
    <property type="match status" value="1"/>
</dbReference>
<organism evidence="5 6">
    <name type="scientific">Salimicrobium halophilum</name>
    <dbReference type="NCBI Taxonomy" id="86666"/>
    <lineage>
        <taxon>Bacteria</taxon>
        <taxon>Bacillati</taxon>
        <taxon>Bacillota</taxon>
        <taxon>Bacilli</taxon>
        <taxon>Bacillales</taxon>
        <taxon>Bacillaceae</taxon>
        <taxon>Salimicrobium</taxon>
    </lineage>
</organism>
<accession>A0A1G8SR25</accession>
<dbReference type="InterPro" id="IPR000524">
    <property type="entry name" value="Tscrpt_reg_HTH_GntR"/>
</dbReference>
<keyword evidence="6" id="KW-1185">Reference proteome</keyword>
<keyword evidence="3" id="KW-0804">Transcription</keyword>
<dbReference type="SUPFAM" id="SSF46785">
    <property type="entry name" value="Winged helix' DNA-binding domain"/>
    <property type="match status" value="1"/>
</dbReference>
<dbReference type="InterPro" id="IPR050679">
    <property type="entry name" value="Bact_HTH_transcr_reg"/>
</dbReference>
<dbReference type="InterPro" id="IPR028978">
    <property type="entry name" value="Chorismate_lyase_/UTRA_dom_sf"/>
</dbReference>
<dbReference type="RefSeq" id="WP_093193239.1">
    <property type="nucleotide sequence ID" value="NZ_FNEV01000004.1"/>
</dbReference>
<keyword evidence="2" id="KW-0238">DNA-binding</keyword>
<feature type="domain" description="HTH gntR-type" evidence="4">
    <location>
        <begin position="8"/>
        <end position="76"/>
    </location>
</feature>
<dbReference type="STRING" id="86666.SAMN04490247_1481"/>
<dbReference type="OrthoDB" id="9815017at2"/>
<evidence type="ECO:0000256" key="2">
    <source>
        <dbReference type="ARBA" id="ARBA00023125"/>
    </source>
</evidence>
<dbReference type="GO" id="GO:0003700">
    <property type="term" value="F:DNA-binding transcription factor activity"/>
    <property type="evidence" value="ECO:0007669"/>
    <property type="project" value="InterPro"/>
</dbReference>
<dbReference type="GO" id="GO:0003677">
    <property type="term" value="F:DNA binding"/>
    <property type="evidence" value="ECO:0007669"/>
    <property type="project" value="UniProtKB-KW"/>
</dbReference>
<gene>
    <name evidence="5" type="ORF">SAMN04490247_1481</name>
</gene>
<dbReference type="Gene3D" id="3.40.1410.10">
    <property type="entry name" value="Chorismate lyase-like"/>
    <property type="match status" value="1"/>
</dbReference>
<dbReference type="EMBL" id="FNEV01000004">
    <property type="protein sequence ID" value="SDJ31718.1"/>
    <property type="molecule type" value="Genomic_DNA"/>
</dbReference>
<dbReference type="FunFam" id="1.10.10.10:FF:000079">
    <property type="entry name" value="GntR family transcriptional regulator"/>
    <property type="match status" value="1"/>
</dbReference>
<keyword evidence="1" id="KW-0805">Transcription regulation</keyword>
<dbReference type="GO" id="GO:0045892">
    <property type="term" value="P:negative regulation of DNA-templated transcription"/>
    <property type="evidence" value="ECO:0007669"/>
    <property type="project" value="TreeGrafter"/>
</dbReference>
<protein>
    <submittedName>
        <fullName evidence="5">GntR family transcriptional regulator</fullName>
    </submittedName>
</protein>
<dbReference type="InterPro" id="IPR011663">
    <property type="entry name" value="UTRA"/>
</dbReference>
<dbReference type="InterPro" id="IPR036390">
    <property type="entry name" value="WH_DNA-bd_sf"/>
</dbReference>
<dbReference type="AlphaFoldDB" id="A0A1G8SR25"/>
<dbReference type="PANTHER" id="PTHR44846">
    <property type="entry name" value="MANNOSYL-D-GLYCERATE TRANSPORT/METABOLISM SYSTEM REPRESSOR MNGR-RELATED"/>
    <property type="match status" value="1"/>
</dbReference>
<evidence type="ECO:0000313" key="5">
    <source>
        <dbReference type="EMBL" id="SDJ31718.1"/>
    </source>
</evidence>
<dbReference type="Proteomes" id="UP000199225">
    <property type="component" value="Unassembled WGS sequence"/>
</dbReference>
<dbReference type="Gene3D" id="1.10.10.10">
    <property type="entry name" value="Winged helix-like DNA-binding domain superfamily/Winged helix DNA-binding domain"/>
    <property type="match status" value="1"/>
</dbReference>
<dbReference type="CDD" id="cd07377">
    <property type="entry name" value="WHTH_GntR"/>
    <property type="match status" value="1"/>
</dbReference>
<dbReference type="PANTHER" id="PTHR44846:SF1">
    <property type="entry name" value="MANNOSYL-D-GLYCERATE TRANSPORT_METABOLISM SYSTEM REPRESSOR MNGR-RELATED"/>
    <property type="match status" value="1"/>
</dbReference>
<name>A0A1G8SR25_9BACI</name>
<dbReference type="Pfam" id="PF07702">
    <property type="entry name" value="UTRA"/>
    <property type="match status" value="1"/>
</dbReference>
<reference evidence="6" key="1">
    <citation type="submission" date="2016-10" db="EMBL/GenBank/DDBJ databases">
        <authorList>
            <person name="Varghese N."/>
            <person name="Submissions S."/>
        </authorList>
    </citation>
    <scope>NUCLEOTIDE SEQUENCE [LARGE SCALE GENOMIC DNA]</scope>
    <source>
        <strain evidence="6">DSM 4771</strain>
    </source>
</reference>
<dbReference type="PRINTS" id="PR00035">
    <property type="entry name" value="HTHGNTR"/>
</dbReference>
<evidence type="ECO:0000256" key="3">
    <source>
        <dbReference type="ARBA" id="ARBA00023163"/>
    </source>
</evidence>
<dbReference type="SMART" id="SM00866">
    <property type="entry name" value="UTRA"/>
    <property type="match status" value="1"/>
</dbReference>
<dbReference type="InterPro" id="IPR036388">
    <property type="entry name" value="WH-like_DNA-bd_sf"/>
</dbReference>
<evidence type="ECO:0000313" key="6">
    <source>
        <dbReference type="Proteomes" id="UP000199225"/>
    </source>
</evidence>